<dbReference type="KEGG" id="aaqu:D3M96_10095"/>
<dbReference type="PANTHER" id="PTHR34606:SF15">
    <property type="entry name" value="BON DOMAIN-CONTAINING PROTEIN"/>
    <property type="match status" value="1"/>
</dbReference>
<sequence>MHDASDVPALKDDESDSYVATNSLKIIPLTLGEKMTDSTTIRKLLITSALSFGLSAGAMADDKASHPNLSATPENATLEKKTPGEANAQEVADYKTNAGEQPNDEEISKRIKAALAQDKGLQGQNITVETKGGVTMIAGTVSSEDVYKKTVAAVKKVDGVTKVEATGLSVKSN</sequence>
<dbReference type="InterPro" id="IPR007055">
    <property type="entry name" value="BON_dom"/>
</dbReference>
<name>A0A3G2HUW4_9BURK</name>
<accession>A0A3G2HUW4</accession>
<proteinExistence type="predicted"/>
<dbReference type="Gene3D" id="3.30.1340.30">
    <property type="match status" value="1"/>
</dbReference>
<feature type="domain" description="BON" evidence="2">
    <location>
        <begin position="103"/>
        <end position="172"/>
    </location>
</feature>
<dbReference type="EMBL" id="CP032153">
    <property type="protein sequence ID" value="AYN20844.1"/>
    <property type="molecule type" value="Genomic_DNA"/>
</dbReference>
<evidence type="ECO:0000259" key="2">
    <source>
        <dbReference type="PROSITE" id="PS50914"/>
    </source>
</evidence>
<dbReference type="PROSITE" id="PS50914">
    <property type="entry name" value="BON"/>
    <property type="match status" value="1"/>
</dbReference>
<evidence type="ECO:0000313" key="3">
    <source>
        <dbReference type="EMBL" id="AYN20844.1"/>
    </source>
</evidence>
<evidence type="ECO:0000313" key="4">
    <source>
        <dbReference type="Proteomes" id="UP000268070"/>
    </source>
</evidence>
<evidence type="ECO:0000256" key="1">
    <source>
        <dbReference type="SAM" id="MobiDB-lite"/>
    </source>
</evidence>
<dbReference type="Proteomes" id="UP000268070">
    <property type="component" value="Chromosome"/>
</dbReference>
<feature type="region of interest" description="Disordered" evidence="1">
    <location>
        <begin position="61"/>
        <end position="86"/>
    </location>
</feature>
<dbReference type="AlphaFoldDB" id="A0A3G2HUW4"/>
<dbReference type="Pfam" id="PF04972">
    <property type="entry name" value="BON"/>
    <property type="match status" value="1"/>
</dbReference>
<dbReference type="PANTHER" id="PTHR34606">
    <property type="entry name" value="BON DOMAIN-CONTAINING PROTEIN"/>
    <property type="match status" value="1"/>
</dbReference>
<dbReference type="InterPro" id="IPR051686">
    <property type="entry name" value="Lipoprotein_DolP"/>
</dbReference>
<protein>
    <submittedName>
        <fullName evidence="3">BON domain-containing protein</fullName>
    </submittedName>
</protein>
<organism evidence="3 4">
    <name type="scientific">Alcaligenes aquatilis</name>
    <dbReference type="NCBI Taxonomy" id="323284"/>
    <lineage>
        <taxon>Bacteria</taxon>
        <taxon>Pseudomonadati</taxon>
        <taxon>Pseudomonadota</taxon>
        <taxon>Betaproteobacteria</taxon>
        <taxon>Burkholderiales</taxon>
        <taxon>Alcaligenaceae</taxon>
        <taxon>Alcaligenes</taxon>
    </lineage>
</organism>
<reference evidence="3 4" key="1">
    <citation type="submission" date="2018-09" db="EMBL/GenBank/DDBJ databases">
        <title>Complete genome sequence of the hydrocarbonoclastic bacterium Alcaligenes aquatilis QD168, isolated from a crude-oil polluted marine sediment of Central Chile.</title>
        <authorList>
            <person name="Duran R.E."/>
            <person name="Barra B."/>
            <person name="Salva-Serra F."/>
            <person name="Mendez V."/>
            <person name="Moore E.R.B."/>
            <person name="Seeger M."/>
        </authorList>
    </citation>
    <scope>NUCLEOTIDE SEQUENCE [LARGE SCALE GENOMIC DNA]</scope>
    <source>
        <strain evidence="3 4">QD168</strain>
    </source>
</reference>
<gene>
    <name evidence="3" type="ORF">D3M96_10095</name>
</gene>